<feature type="compositionally biased region" description="Basic and acidic residues" evidence="1">
    <location>
        <begin position="1"/>
        <end position="11"/>
    </location>
</feature>
<name>A0AAD5EF61_UMBRA</name>
<gene>
    <name evidence="3" type="ORF">K450DRAFT_228340</name>
</gene>
<dbReference type="SMART" id="SM00325">
    <property type="entry name" value="RhoGEF"/>
    <property type="match status" value="1"/>
</dbReference>
<organism evidence="3 4">
    <name type="scientific">Umbelopsis ramanniana AG</name>
    <dbReference type="NCBI Taxonomy" id="1314678"/>
    <lineage>
        <taxon>Eukaryota</taxon>
        <taxon>Fungi</taxon>
        <taxon>Fungi incertae sedis</taxon>
        <taxon>Mucoromycota</taxon>
        <taxon>Mucoromycotina</taxon>
        <taxon>Umbelopsidomycetes</taxon>
        <taxon>Umbelopsidales</taxon>
        <taxon>Umbelopsidaceae</taxon>
        <taxon>Umbelopsis</taxon>
    </lineage>
</organism>
<feature type="region of interest" description="Disordered" evidence="1">
    <location>
        <begin position="197"/>
        <end position="262"/>
    </location>
</feature>
<dbReference type="EMBL" id="MU620901">
    <property type="protein sequence ID" value="KAI8582307.1"/>
    <property type="molecule type" value="Genomic_DNA"/>
</dbReference>
<proteinExistence type="predicted"/>
<dbReference type="Proteomes" id="UP001206595">
    <property type="component" value="Unassembled WGS sequence"/>
</dbReference>
<dbReference type="RefSeq" id="XP_051447311.1">
    <property type="nucleotide sequence ID" value="XM_051586902.1"/>
</dbReference>
<dbReference type="PANTHER" id="PTHR12673">
    <property type="entry name" value="FACIOGENITAL DYSPLASIA PROTEIN"/>
    <property type="match status" value="1"/>
</dbReference>
<feature type="region of interest" description="Disordered" evidence="1">
    <location>
        <begin position="108"/>
        <end position="164"/>
    </location>
</feature>
<dbReference type="PROSITE" id="PS50010">
    <property type="entry name" value="DH_2"/>
    <property type="match status" value="1"/>
</dbReference>
<dbReference type="InterPro" id="IPR051092">
    <property type="entry name" value="FYVE_RhoGEF_PH"/>
</dbReference>
<dbReference type="Gene3D" id="1.20.900.10">
    <property type="entry name" value="Dbl homology (DH) domain"/>
    <property type="match status" value="1"/>
</dbReference>
<protein>
    <recommendedName>
        <fullName evidence="2">DH domain-containing protein</fullName>
    </recommendedName>
</protein>
<dbReference type="PANTHER" id="PTHR12673:SF159">
    <property type="entry name" value="LD03170P"/>
    <property type="match status" value="1"/>
</dbReference>
<feature type="domain" description="DH" evidence="2">
    <location>
        <begin position="351"/>
        <end position="540"/>
    </location>
</feature>
<dbReference type="GO" id="GO:0005085">
    <property type="term" value="F:guanyl-nucleotide exchange factor activity"/>
    <property type="evidence" value="ECO:0007669"/>
    <property type="project" value="InterPro"/>
</dbReference>
<reference evidence="3" key="1">
    <citation type="submission" date="2021-06" db="EMBL/GenBank/DDBJ databases">
        <authorList>
            <consortium name="DOE Joint Genome Institute"/>
            <person name="Mondo S.J."/>
            <person name="Amses K.R."/>
            <person name="Simmons D.R."/>
            <person name="Longcore J.E."/>
            <person name="Seto K."/>
            <person name="Alves G.H."/>
            <person name="Bonds A.E."/>
            <person name="Quandt C.A."/>
            <person name="Davis W.J."/>
            <person name="Chang Y."/>
            <person name="Letcher P.M."/>
            <person name="Powell M.J."/>
            <person name="Kuo A."/>
            <person name="Labutti K."/>
            <person name="Pangilinan J."/>
            <person name="Andreopoulos W."/>
            <person name="Tritt A."/>
            <person name="Riley R."/>
            <person name="Hundley H."/>
            <person name="Johnson J."/>
            <person name="Lipzen A."/>
            <person name="Barry K."/>
            <person name="Berbee M.L."/>
            <person name="Buchler N.E."/>
            <person name="Grigoriev I.V."/>
            <person name="Spatafora J.W."/>
            <person name="Stajich J.E."/>
            <person name="James T.Y."/>
        </authorList>
    </citation>
    <scope>NUCLEOTIDE SEQUENCE</scope>
    <source>
        <strain evidence="3">AG</strain>
    </source>
</reference>
<evidence type="ECO:0000313" key="3">
    <source>
        <dbReference type="EMBL" id="KAI8582307.1"/>
    </source>
</evidence>
<feature type="compositionally biased region" description="Basic and acidic residues" evidence="1">
    <location>
        <begin position="115"/>
        <end position="132"/>
    </location>
</feature>
<dbReference type="InterPro" id="IPR035899">
    <property type="entry name" value="DBL_dom_sf"/>
</dbReference>
<accession>A0AAD5EF61</accession>
<feature type="compositionally biased region" description="Polar residues" evidence="1">
    <location>
        <begin position="197"/>
        <end position="222"/>
    </location>
</feature>
<evidence type="ECO:0000256" key="1">
    <source>
        <dbReference type="SAM" id="MobiDB-lite"/>
    </source>
</evidence>
<dbReference type="GeneID" id="75912250"/>
<dbReference type="CDD" id="cd00160">
    <property type="entry name" value="RhoGEF"/>
    <property type="match status" value="1"/>
</dbReference>
<comment type="caution">
    <text evidence="3">The sequence shown here is derived from an EMBL/GenBank/DDBJ whole genome shotgun (WGS) entry which is preliminary data.</text>
</comment>
<sequence length="544" mass="61720">MEVPIKSEKRAINRSASTGHFSLLVPDRSESSPLDHMTRKSSRRIDRAKSFKQPDIATISEESNGISCNDRTQTRPQEPGRLIRRLSLLAQPLKRSLSLISDRGANMESMNINQESEKRALPQSKREVRRELPQITRPPNGRPMSMAMPVPGSSMLDQPSPPRRARAHRMSSIEVMQYLSSNLLNVEQDLHHERLENLQSSSSSCNATTIDDNASSTANSEVDSPDTVLSGVEFPAGALADYNAKPKPKEYQDPFNTQPRKRSLKRSISSIDILSLGKSLRRNSMSQEDILRSSTFGGGGKSNAKGVSKREIQSILAWKNTVAQLNSEDSFQPLPPLSYQSDAQRIRTQQIRRFIIQEIYTTEQTYLDHLNIIKTMFMDPFIAAATQTGRPLVNPNDISTIFAYIPNIIEVSNVLAYRFEAVAKSWHEQSSLVGAVFNQMENDFEVYIRYAVNFHHSQRCITRAHNNILYRRFIQESLRKKETNRMGLNDYMIIPIQRVTRYSLLLKDLKKHTPPNHPDYINIDKALKTMTGLALAMNDAQRKP</sequence>
<feature type="region of interest" description="Disordered" evidence="1">
    <location>
        <begin position="1"/>
        <end position="51"/>
    </location>
</feature>
<dbReference type="SUPFAM" id="SSF48065">
    <property type="entry name" value="DBL homology domain (DH-domain)"/>
    <property type="match status" value="1"/>
</dbReference>
<reference evidence="3" key="2">
    <citation type="journal article" date="2022" name="Proc. Natl. Acad. Sci. U.S.A.">
        <title>Diploid-dominant life cycles characterize the early evolution of Fungi.</title>
        <authorList>
            <person name="Amses K.R."/>
            <person name="Simmons D.R."/>
            <person name="Longcore J.E."/>
            <person name="Mondo S.J."/>
            <person name="Seto K."/>
            <person name="Jeronimo G.H."/>
            <person name="Bonds A.E."/>
            <person name="Quandt C.A."/>
            <person name="Davis W.J."/>
            <person name="Chang Y."/>
            <person name="Federici B.A."/>
            <person name="Kuo A."/>
            <person name="LaButti K."/>
            <person name="Pangilinan J."/>
            <person name="Andreopoulos W."/>
            <person name="Tritt A."/>
            <person name="Riley R."/>
            <person name="Hundley H."/>
            <person name="Johnson J."/>
            <person name="Lipzen A."/>
            <person name="Barry K."/>
            <person name="Lang B.F."/>
            <person name="Cuomo C.A."/>
            <person name="Buchler N.E."/>
            <person name="Grigoriev I.V."/>
            <person name="Spatafora J.W."/>
            <person name="Stajich J.E."/>
            <person name="James T.Y."/>
        </authorList>
    </citation>
    <scope>NUCLEOTIDE SEQUENCE</scope>
    <source>
        <strain evidence="3">AG</strain>
    </source>
</reference>
<dbReference type="Pfam" id="PF00621">
    <property type="entry name" value="RhoGEF"/>
    <property type="match status" value="1"/>
</dbReference>
<evidence type="ECO:0000259" key="2">
    <source>
        <dbReference type="PROSITE" id="PS50010"/>
    </source>
</evidence>
<dbReference type="GO" id="GO:0005737">
    <property type="term" value="C:cytoplasm"/>
    <property type="evidence" value="ECO:0007669"/>
    <property type="project" value="TreeGrafter"/>
</dbReference>
<dbReference type="InterPro" id="IPR000219">
    <property type="entry name" value="DH_dom"/>
</dbReference>
<dbReference type="AlphaFoldDB" id="A0AAD5EF61"/>
<keyword evidence="4" id="KW-1185">Reference proteome</keyword>
<evidence type="ECO:0000313" key="4">
    <source>
        <dbReference type="Proteomes" id="UP001206595"/>
    </source>
</evidence>